<protein>
    <submittedName>
        <fullName evidence="1">Competence protein</fullName>
    </submittedName>
</protein>
<evidence type="ECO:0000313" key="2">
    <source>
        <dbReference type="Proteomes" id="UP000253314"/>
    </source>
</evidence>
<dbReference type="RefSeq" id="WP_113806709.1">
    <property type="nucleotide sequence ID" value="NZ_QOCW01000015.1"/>
</dbReference>
<evidence type="ECO:0000313" key="1">
    <source>
        <dbReference type="EMBL" id="RBW68855.1"/>
    </source>
</evidence>
<gene>
    <name evidence="1" type="ORF">DS031_14040</name>
</gene>
<dbReference type="InterPro" id="IPR010461">
    <property type="entry name" value="ComK"/>
</dbReference>
<accession>A0A366XUN4</accession>
<dbReference type="Proteomes" id="UP000253314">
    <property type="component" value="Unassembled WGS sequence"/>
</dbReference>
<dbReference type="AlphaFoldDB" id="A0A366XUN4"/>
<comment type="caution">
    <text evidence="1">The sequence shown here is derived from an EMBL/GenBank/DDBJ whole genome shotgun (WGS) entry which is preliminary data.</text>
</comment>
<dbReference type="EMBL" id="QOCW01000015">
    <property type="protein sequence ID" value="RBW68855.1"/>
    <property type="molecule type" value="Genomic_DNA"/>
</dbReference>
<sequence length="160" mass="18437">MKRYSDGYEISKGTMAIFSAAHESYGSKILDLSGEYFSEKIPMELIRSGCLDGGSTYEGRKKAVIYHTNICEKIPIPISLLENIYAFPTHAPIQFENVWIFYHHVKEIRPFKNKSIVVFKNNQTLELGVSFYVLKKQIERTAYCEFRFSQGRTYNEGIGL</sequence>
<dbReference type="OrthoDB" id="2417337at2"/>
<dbReference type="Pfam" id="PF06338">
    <property type="entry name" value="ComK"/>
    <property type="match status" value="1"/>
</dbReference>
<dbReference type="GO" id="GO:0030420">
    <property type="term" value="P:establishment of competence for transformation"/>
    <property type="evidence" value="ECO:0007669"/>
    <property type="project" value="InterPro"/>
</dbReference>
<organism evidence="1 2">
    <name type="scientific">Bacillus taeanensis</name>
    <dbReference type="NCBI Taxonomy" id="273032"/>
    <lineage>
        <taxon>Bacteria</taxon>
        <taxon>Bacillati</taxon>
        <taxon>Bacillota</taxon>
        <taxon>Bacilli</taxon>
        <taxon>Bacillales</taxon>
        <taxon>Bacillaceae</taxon>
        <taxon>Bacillus</taxon>
    </lineage>
</organism>
<keyword evidence="2" id="KW-1185">Reference proteome</keyword>
<name>A0A366XUN4_9BACI</name>
<reference evidence="1 2" key="1">
    <citation type="submission" date="2018-07" db="EMBL/GenBank/DDBJ databases">
        <title>Lottiidibacillus patelloidae gen. nov., sp. nov., isolated from the intestinal tract of a marine limpet and the reclassification of B. taeanensis BH030017T, B. algicola KMM 3737T and B. hwajinpoensis SW-72T as genus Lottiidibacillus.</title>
        <authorList>
            <person name="Liu R."/>
            <person name="Huang Z."/>
        </authorList>
    </citation>
    <scope>NUCLEOTIDE SEQUENCE [LARGE SCALE GENOMIC DNA]</scope>
    <source>
        <strain evidence="1 2">BH030017</strain>
    </source>
</reference>
<proteinExistence type="predicted"/>